<organism evidence="2">
    <name type="scientific">marine sediment metagenome</name>
    <dbReference type="NCBI Taxonomy" id="412755"/>
    <lineage>
        <taxon>unclassified sequences</taxon>
        <taxon>metagenomes</taxon>
        <taxon>ecological metagenomes</taxon>
    </lineage>
</organism>
<dbReference type="Pfam" id="PF00535">
    <property type="entry name" value="Glycos_transf_2"/>
    <property type="match status" value="1"/>
</dbReference>
<gene>
    <name evidence="2" type="ORF">S06H3_36789</name>
</gene>
<dbReference type="Gene3D" id="3.90.550.10">
    <property type="entry name" value="Spore Coat Polysaccharide Biosynthesis Protein SpsA, Chain A"/>
    <property type="match status" value="1"/>
</dbReference>
<evidence type="ECO:0000313" key="2">
    <source>
        <dbReference type="EMBL" id="GAI19162.1"/>
    </source>
</evidence>
<feature type="domain" description="Glycosyltransferase 2-like" evidence="1">
    <location>
        <begin position="5"/>
        <end position="71"/>
    </location>
</feature>
<reference evidence="2" key="1">
    <citation type="journal article" date="2014" name="Front. Microbiol.">
        <title>High frequency of phylogenetically diverse reductive dehalogenase-homologous genes in deep subseafloor sedimentary metagenomes.</title>
        <authorList>
            <person name="Kawai M."/>
            <person name="Futagami T."/>
            <person name="Toyoda A."/>
            <person name="Takaki Y."/>
            <person name="Nishi S."/>
            <person name="Hori S."/>
            <person name="Arai W."/>
            <person name="Tsubouchi T."/>
            <person name="Morono Y."/>
            <person name="Uchiyama I."/>
            <person name="Ito T."/>
            <person name="Fujiyama A."/>
            <person name="Inagaki F."/>
            <person name="Takami H."/>
        </authorList>
    </citation>
    <scope>NUCLEOTIDE SEQUENCE</scope>
    <source>
        <strain evidence="2">Expedition CK06-06</strain>
    </source>
</reference>
<dbReference type="InterPro" id="IPR001173">
    <property type="entry name" value="Glyco_trans_2-like"/>
</dbReference>
<name>X1LII0_9ZZZZ</name>
<sequence length="94" mass="11201">IGIVPNWRRCMEKAKGKWFKFLMSDDLMFPDSLYILKKLIDKYPENYVIVTSGIDFTNINKIKSYLNINVREINDTDKYVKPIKYINYNSNNLI</sequence>
<protein>
    <recommendedName>
        <fullName evidence="1">Glycosyltransferase 2-like domain-containing protein</fullName>
    </recommendedName>
</protein>
<dbReference type="InterPro" id="IPR029044">
    <property type="entry name" value="Nucleotide-diphossugar_trans"/>
</dbReference>
<feature type="non-terminal residue" evidence="2">
    <location>
        <position position="1"/>
    </location>
</feature>
<accession>X1LII0</accession>
<comment type="caution">
    <text evidence="2">The sequence shown here is derived from an EMBL/GenBank/DDBJ whole genome shotgun (WGS) entry which is preliminary data.</text>
</comment>
<dbReference type="EMBL" id="BARV01022302">
    <property type="protein sequence ID" value="GAI19162.1"/>
    <property type="molecule type" value="Genomic_DNA"/>
</dbReference>
<evidence type="ECO:0000259" key="1">
    <source>
        <dbReference type="Pfam" id="PF00535"/>
    </source>
</evidence>
<proteinExistence type="predicted"/>
<dbReference type="SUPFAM" id="SSF53448">
    <property type="entry name" value="Nucleotide-diphospho-sugar transferases"/>
    <property type="match status" value="1"/>
</dbReference>
<dbReference type="AlphaFoldDB" id="X1LII0"/>